<evidence type="ECO:0000313" key="2">
    <source>
        <dbReference type="EMBL" id="MDP0590367.1"/>
    </source>
</evidence>
<dbReference type="SMART" id="SM00238">
    <property type="entry name" value="BIR"/>
    <property type="match status" value="1"/>
</dbReference>
<dbReference type="GO" id="GO:0031398">
    <property type="term" value="P:positive regulation of protein ubiquitination"/>
    <property type="evidence" value="ECO:0007669"/>
    <property type="project" value="TreeGrafter"/>
</dbReference>
<proteinExistence type="predicted"/>
<dbReference type="GO" id="GO:0005737">
    <property type="term" value="C:cytoplasm"/>
    <property type="evidence" value="ECO:0007669"/>
    <property type="project" value="TreeGrafter"/>
</dbReference>
<keyword evidence="3" id="KW-1185">Reference proteome</keyword>
<evidence type="ECO:0000313" key="3">
    <source>
        <dbReference type="Proteomes" id="UP001178148"/>
    </source>
</evidence>
<dbReference type="Gene3D" id="1.10.1170.10">
    <property type="entry name" value="Inhibitor Of Apoptosis Protein (2mihbC-IAP-1), Chain A"/>
    <property type="match status" value="1"/>
</dbReference>
<dbReference type="EMBL" id="JASXSV010000012">
    <property type="protein sequence ID" value="MDP0589272.1"/>
    <property type="molecule type" value="Genomic_DNA"/>
</dbReference>
<evidence type="ECO:0000313" key="1">
    <source>
        <dbReference type="EMBL" id="MDP0589272.1"/>
    </source>
</evidence>
<dbReference type="AlphaFoldDB" id="A0AA90SDF8"/>
<comment type="caution">
    <text evidence="1">The sequence shown here is derived from an EMBL/GenBank/DDBJ whole genome shotgun (WGS) entry which is preliminary data.</text>
</comment>
<gene>
    <name evidence="1" type="ORF">QS748_08810</name>
    <name evidence="2" type="ORF">QS748_14725</name>
</gene>
<dbReference type="CDD" id="cd00022">
    <property type="entry name" value="BIR"/>
    <property type="match status" value="1"/>
</dbReference>
<dbReference type="GO" id="GO:0061630">
    <property type="term" value="F:ubiquitin protein ligase activity"/>
    <property type="evidence" value="ECO:0007669"/>
    <property type="project" value="TreeGrafter"/>
</dbReference>
<dbReference type="PANTHER" id="PTHR10044">
    <property type="entry name" value="INHIBITOR OF APOPTOSIS"/>
    <property type="match status" value="1"/>
</dbReference>
<dbReference type="Pfam" id="PF00653">
    <property type="entry name" value="BIR"/>
    <property type="match status" value="1"/>
</dbReference>
<dbReference type="InterPro" id="IPR001370">
    <property type="entry name" value="BIR_rpt"/>
</dbReference>
<sequence length="146" mass="16631">MALTRISSYNSWRLDITPTPQSLAAAGFFYLGENNDAVRCHYCDGGVKSWTAEKDPWVIHAQFFPYCKYLIKMQGADFITDAANNLMVQRARGNQEYITQHMGGFVKSAESEDFIHSQEFKTDEIIKILLETYSINTRISVISAPY</sequence>
<dbReference type="PROSITE" id="PS50143">
    <property type="entry name" value="BIR_REPEAT_2"/>
    <property type="match status" value="1"/>
</dbReference>
<dbReference type="SUPFAM" id="SSF57924">
    <property type="entry name" value="Inhibitor of apoptosis (IAP) repeat"/>
    <property type="match status" value="1"/>
</dbReference>
<dbReference type="InterPro" id="IPR050784">
    <property type="entry name" value="IAP"/>
</dbReference>
<dbReference type="PANTHER" id="PTHR10044:SF139">
    <property type="entry name" value="DEATH-ASSOCIATED INHIBITOR OF APOPTOSIS 2"/>
    <property type="match status" value="1"/>
</dbReference>
<dbReference type="EMBL" id="JASXSV010000054">
    <property type="protein sequence ID" value="MDP0590367.1"/>
    <property type="molecule type" value="Genomic_DNA"/>
</dbReference>
<reference evidence="1" key="1">
    <citation type="submission" date="2023-06" db="EMBL/GenBank/DDBJ databases">
        <title>An intranuclear bacterial parasite of deep-sea mussels expresses apoptosis inhibitors acquired from its host.</title>
        <authorList>
            <person name="Gonzalez Porras M.A."/>
        </authorList>
    </citation>
    <scope>NUCLEOTIDE SEQUENCE</scope>
    <source>
        <strain evidence="1">IAP13</strain>
    </source>
</reference>
<dbReference type="GO" id="GO:0051726">
    <property type="term" value="P:regulation of cell cycle"/>
    <property type="evidence" value="ECO:0007669"/>
    <property type="project" value="TreeGrafter"/>
</dbReference>
<accession>A0AA90SDF8</accession>
<protein>
    <submittedName>
        <fullName evidence="1">Uncharacterized protein</fullName>
    </submittedName>
</protein>
<dbReference type="Proteomes" id="UP001178148">
    <property type="component" value="Unassembled WGS sequence"/>
</dbReference>
<name>A0AA90SDF8_9GAMM</name>
<organism evidence="1 3">
    <name type="scientific">Candidatus Endonucleibacter bathymodioli</name>
    <dbReference type="NCBI Taxonomy" id="539814"/>
    <lineage>
        <taxon>Bacteria</taxon>
        <taxon>Pseudomonadati</taxon>
        <taxon>Pseudomonadota</taxon>
        <taxon>Gammaproteobacteria</taxon>
        <taxon>Oceanospirillales</taxon>
        <taxon>Endozoicomonadaceae</taxon>
        <taxon>Candidatus Endonucleibacter</taxon>
    </lineage>
</organism>
<dbReference type="GO" id="GO:0043027">
    <property type="term" value="F:cysteine-type endopeptidase inhibitor activity involved in apoptotic process"/>
    <property type="evidence" value="ECO:0007669"/>
    <property type="project" value="TreeGrafter"/>
</dbReference>